<dbReference type="GeneID" id="100362495"/>
<dbReference type="PRINTS" id="PR02091">
    <property type="entry name" value="HAUSAUGMINL5"/>
</dbReference>
<evidence type="ECO:0000313" key="2">
    <source>
        <dbReference type="EMBL" id="EDM07727.1"/>
    </source>
</evidence>
<evidence type="ECO:0000256" key="1">
    <source>
        <dbReference type="SAM" id="Coils"/>
    </source>
</evidence>
<dbReference type="RefSeq" id="NP_001414558.1">
    <property type="nucleotide sequence ID" value="NM_001427629.1"/>
</dbReference>
<feature type="coiled-coil region" evidence="1">
    <location>
        <begin position="75"/>
        <end position="107"/>
    </location>
</feature>
<feature type="coiled-coil region" evidence="1">
    <location>
        <begin position="568"/>
        <end position="595"/>
    </location>
</feature>
<organism evidence="2">
    <name type="scientific">Rattus norvegicus</name>
    <name type="common">Rat</name>
    <dbReference type="NCBI Taxonomy" id="10116"/>
    <lineage>
        <taxon>Eukaryota</taxon>
        <taxon>Metazoa</taxon>
        <taxon>Chordata</taxon>
        <taxon>Craniata</taxon>
        <taxon>Vertebrata</taxon>
        <taxon>Euteleostomi</taxon>
        <taxon>Mammalia</taxon>
        <taxon>Eutheria</taxon>
        <taxon>Euarchontoglires</taxon>
        <taxon>Glires</taxon>
        <taxon>Rodentia</taxon>
        <taxon>Myomorpha</taxon>
        <taxon>Muroidea</taxon>
        <taxon>Muridae</taxon>
        <taxon>Murinae</taxon>
        <taxon>Rattus</taxon>
    </lineage>
</organism>
<dbReference type="RGD" id="2318093">
    <property type="gene designation" value="Haus5"/>
</dbReference>
<reference evidence="2" key="2">
    <citation type="submission" date="2005-09" db="EMBL/GenBank/DDBJ databases">
        <authorList>
            <person name="Mural R.J."/>
            <person name="Li P.W."/>
            <person name="Adams M.D."/>
            <person name="Amanatides P.G."/>
            <person name="Baden-Tillson H."/>
            <person name="Barnstead M."/>
            <person name="Chin S.H."/>
            <person name="Dew I."/>
            <person name="Evans C.A."/>
            <person name="Ferriera S."/>
            <person name="Flanigan M."/>
            <person name="Fosler C."/>
            <person name="Glodek A."/>
            <person name="Gu Z."/>
            <person name="Holt R.A."/>
            <person name="Jennings D."/>
            <person name="Kraft C.L."/>
            <person name="Lu F."/>
            <person name="Nguyen T."/>
            <person name="Nusskern D.R."/>
            <person name="Pfannkoch C.M."/>
            <person name="Sitter C."/>
            <person name="Sutton G.G."/>
            <person name="Venter J.C."/>
            <person name="Wang Z."/>
            <person name="Woodage T."/>
            <person name="Zheng X.H."/>
            <person name="Zhong F."/>
        </authorList>
    </citation>
    <scope>NUCLEOTIDE SEQUENCE</scope>
    <source>
        <strain evidence="2">BN</strain>
    </source>
</reference>
<dbReference type="CTD" id="23354"/>
<dbReference type="InterPro" id="IPR026215">
    <property type="entry name" value="HAUS5_metazoa"/>
</dbReference>
<keyword evidence="1" id="KW-0175">Coiled coil</keyword>
<dbReference type="GO" id="GO:1990498">
    <property type="term" value="C:mitotic spindle microtubule"/>
    <property type="evidence" value="ECO:0007669"/>
    <property type="project" value="Ensembl"/>
</dbReference>
<dbReference type="OrthoDB" id="2019614at2759"/>
<dbReference type="Proteomes" id="UP000234681">
    <property type="component" value="Chromosome 1"/>
</dbReference>
<accession>A6JA07</accession>
<proteinExistence type="predicted"/>
<dbReference type="AlphaFoldDB" id="A6JA07"/>
<feature type="coiled-coil region" evidence="1">
    <location>
        <begin position="140"/>
        <end position="167"/>
    </location>
</feature>
<sequence length="637" mass="71923">MELMQEERELSHWAAEEMGVPLAARPRESTMRRLCLGQGADIWAYIMQHVRSERSIKTIQGNLLWYGHQDNPKILRKLELEATVARLRAENQELDQSLELMDQETEAQDIAMTQALQNLKDTQRQTLLLQALAGAVRRQHRRLQDPMQRLQNQLKRLQDMQRKAKVDVTFGPVVSAAPALEPEVLSDVRAACSLRTQFLQNLLTPQARGGSILSPCDDHVGTSYQQWLTSVESLLTNHPAGHILAALEYLAAERESEIRSLCYGEGLKEEGLKEEVLSRPQAPDSSGSSQVLPSTVHLIQEGWQAVGTLVTQRSALLSERQVLTGRLQGLVEEMERLSLGSNERKVLLLELRRSSLWAELKALHAQSQELESAVGHRQLLLRELQAKRQRILQWRQLVEERQEQIRLLIKGNSASKTRLSRGPEEVLALIRQKLVPTSEAVAPQSQELLRCLKEEAKHLPHIILGPLPPYQVKGLKPLSRILPSIHQLHPTTPRGSSLLLLSHTLGLPVGKAPELLLPRAASLRQDLLFLQDQWGLRGGNLSVKTSLPPGPSTQELLQIQESQEKEQNENMGQTLKKLLNLLKQALEQIPELQGIVEDWWEQPGQAALSEELRQGLSLSQWQRRWAQAQVALQQPYK</sequence>
<dbReference type="PANTHER" id="PTHR28588">
    <property type="entry name" value="HAUS AUGMIN-LIKE COMPLEX SUBUNIT 5"/>
    <property type="match status" value="1"/>
</dbReference>
<dbReference type="InterPro" id="IPR029131">
    <property type="entry name" value="HAUS5"/>
</dbReference>
<gene>
    <name evidence="3" type="primary">Haus5</name>
    <name evidence="2" type="ORF">rCG_53815</name>
</gene>
<protein>
    <submittedName>
        <fullName evidence="2">RCG53815</fullName>
    </submittedName>
</protein>
<dbReference type="PANTHER" id="PTHR28588:SF1">
    <property type="entry name" value="HAUS AUGMIN-LIKE COMPLEX SUBUNIT 5"/>
    <property type="match status" value="1"/>
</dbReference>
<dbReference type="GO" id="GO:0070652">
    <property type="term" value="C:HAUS complex"/>
    <property type="evidence" value="ECO:0007669"/>
    <property type="project" value="Ensembl"/>
</dbReference>
<dbReference type="Pfam" id="PF14817">
    <property type="entry name" value="HAUS5"/>
    <property type="match status" value="1"/>
</dbReference>
<dbReference type="EMBL" id="CH473979">
    <property type="protein sequence ID" value="EDM07727.1"/>
    <property type="molecule type" value="Genomic_DNA"/>
</dbReference>
<reference evidence="2" key="1">
    <citation type="journal article" date="2005" name="Genome Res.">
        <title>Gene and alternative splicing annotation with AIR.</title>
        <authorList>
            <person name="Florea L."/>
            <person name="Di Francesco V."/>
            <person name="Miller J."/>
            <person name="Turner R."/>
            <person name="Yao A."/>
            <person name="Harris M."/>
            <person name="Walenz B."/>
            <person name="Mobarry C."/>
            <person name="Merkulov G.V."/>
            <person name="Charlab R."/>
            <person name="Dew I."/>
            <person name="Deng Z."/>
            <person name="Istrail S."/>
            <person name="Li P."/>
            <person name="Sutton G."/>
        </authorList>
    </citation>
    <scope>NUCLEOTIDE SEQUENCE</scope>
    <source>
        <strain evidence="2">BN</strain>
    </source>
</reference>
<evidence type="ECO:0000313" key="3">
    <source>
        <dbReference type="RGD" id="2318093"/>
    </source>
</evidence>
<dbReference type="OMA" id="LRYYVNQ"/>
<dbReference type="GO" id="GO:0007098">
    <property type="term" value="P:centrosome cycle"/>
    <property type="evidence" value="ECO:0007669"/>
    <property type="project" value="Ensembl"/>
</dbReference>
<name>A6JA07_RAT</name>
<dbReference type="AGR" id="RGD:2318093"/>
<dbReference type="GO" id="GO:0051225">
    <property type="term" value="P:spindle assembly"/>
    <property type="evidence" value="ECO:0007669"/>
    <property type="project" value="Ensembl"/>
</dbReference>
<dbReference type="GO" id="GO:0005813">
    <property type="term" value="C:centrosome"/>
    <property type="evidence" value="ECO:0007669"/>
    <property type="project" value="Ensembl"/>
</dbReference>